<dbReference type="AlphaFoldDB" id="A0A7R9WB95"/>
<dbReference type="InterPro" id="IPR003358">
    <property type="entry name" value="tRNA_(Gua-N-7)_MeTrfase_Trmb"/>
</dbReference>
<keyword evidence="4" id="KW-0489">Methyltransferase</keyword>
<gene>
    <name evidence="13" type="ORF">OMED0937_LOCUS104</name>
</gene>
<proteinExistence type="inferred from homology"/>
<keyword evidence="5" id="KW-0808">Transferase</keyword>
<comment type="catalytic activity">
    <reaction evidence="1">
        <text>guanosine(46) in tRNA + S-adenosyl-L-methionine = N(7)-methylguanosine(46) in tRNA + S-adenosyl-L-homocysteine</text>
        <dbReference type="Rhea" id="RHEA:42708"/>
        <dbReference type="Rhea" id="RHEA-COMP:10188"/>
        <dbReference type="Rhea" id="RHEA-COMP:10189"/>
        <dbReference type="ChEBI" id="CHEBI:57856"/>
        <dbReference type="ChEBI" id="CHEBI:59789"/>
        <dbReference type="ChEBI" id="CHEBI:74269"/>
        <dbReference type="ChEBI" id="CHEBI:74480"/>
        <dbReference type="EC" id="2.1.1.33"/>
    </reaction>
</comment>
<dbReference type="PROSITE" id="PS51375">
    <property type="entry name" value="PPR"/>
    <property type="match status" value="1"/>
</dbReference>
<dbReference type="PANTHER" id="PTHR46128">
    <property type="entry name" value="MITOCHONDRIAL GROUP I INTRON SPLICING FACTOR CCM1"/>
    <property type="match status" value="1"/>
</dbReference>
<dbReference type="NCBIfam" id="TIGR00756">
    <property type="entry name" value="PPR"/>
    <property type="match status" value="2"/>
</dbReference>
<dbReference type="SUPFAM" id="SSF53335">
    <property type="entry name" value="S-adenosyl-L-methionine-dependent methyltransferases"/>
    <property type="match status" value="1"/>
</dbReference>
<evidence type="ECO:0000256" key="1">
    <source>
        <dbReference type="ARBA" id="ARBA00000142"/>
    </source>
</evidence>
<evidence type="ECO:0000256" key="9">
    <source>
        <dbReference type="PROSITE-ProRule" id="PRU00708"/>
    </source>
</evidence>
<dbReference type="EC" id="2.1.1.33" evidence="3"/>
<evidence type="ECO:0000256" key="11">
    <source>
        <dbReference type="SAM" id="MobiDB-lite"/>
    </source>
</evidence>
<feature type="region of interest" description="Disordered" evidence="11">
    <location>
        <begin position="1"/>
        <end position="101"/>
    </location>
</feature>
<sequence>MPKRKKRPWVSTDVLDATKARSSAKATERKAREKAFRDANPERFIEDEESERRAPESNALDGGGKHQNKQRGDSRRSNHLGAEDLSGVDVDPKTFPMHEPWQTRDGITSEEFERRRARVEAVTREIGTSARHKQLRKACQLFVRLIQSEGLVPTPYTYASLLNAYVNTGTMDGAEALMARMWEVGCAPNVVSYTTLLKGYLLVANVDAAKHTLEGMKHPVLPDLRAINTYMRVCLRCGDLAKAIDAYGRLSEWDVVPDTSTFKLFGRLLAQGLKIDDVKKLIKSIKHGEHLKWTNDPRCGPCQFWRAGKCERGLNCRYYHDQTIAQRDAGERVIEQNDLFAHLHINCAHAMSITSDMKGCKKHIKKASEYLAKDDDDTDVHTAIGGEQNKDERAKLYKATHRDELRLEVKRIESFADRVLSGAQSLPLLNEHFARTLIFSSRILQMPARGTTMSSESVETLRSDLFTALQNTMGLSGKGESVRKSISKLIADDGTLRFDKMFGRKKNDARELNLEVAAGNGDWAVEQAKADVGADWISLELRHDRVYSIFSRAVCEGTSNFAAMGGDAAYVFRRHIKESSVSNVFVNFPEPPHHSGDTQADNSLALLTEDFFRDVHASLQNEGGLIIFSDNHRYMRTLARMLGDLGVFTVRDADFSSGEVATPCETIAGVPLYEGVPGCKCGHRVFQQSYFDRFWENGQHIDRFFISVAARK</sequence>
<evidence type="ECO:0000256" key="10">
    <source>
        <dbReference type="PROSITE-ProRule" id="PRU00723"/>
    </source>
</evidence>
<feature type="repeat" description="PPR" evidence="9">
    <location>
        <begin position="154"/>
        <end position="188"/>
    </location>
</feature>
<protein>
    <recommendedName>
        <fullName evidence="3">tRNA (guanine(46)-N(7))-methyltransferase</fullName>
        <ecNumber evidence="3">2.1.1.33</ecNumber>
    </recommendedName>
</protein>
<evidence type="ECO:0000256" key="4">
    <source>
        <dbReference type="ARBA" id="ARBA00022603"/>
    </source>
</evidence>
<dbReference type="Gene3D" id="3.40.50.150">
    <property type="entry name" value="Vaccinia Virus protein VP39"/>
    <property type="match status" value="1"/>
</dbReference>
<keyword evidence="8" id="KW-0677">Repeat</keyword>
<name>A0A7R9WB95_9CHLO</name>
<accession>A0A7R9WB95</accession>
<evidence type="ECO:0000259" key="12">
    <source>
        <dbReference type="PROSITE" id="PS50103"/>
    </source>
</evidence>
<dbReference type="EMBL" id="HBEE01000149">
    <property type="protein sequence ID" value="CAD8318870.1"/>
    <property type="molecule type" value="Transcribed_RNA"/>
</dbReference>
<evidence type="ECO:0000256" key="6">
    <source>
        <dbReference type="ARBA" id="ARBA00022691"/>
    </source>
</evidence>
<evidence type="ECO:0000256" key="5">
    <source>
        <dbReference type="ARBA" id="ARBA00022679"/>
    </source>
</evidence>
<keyword evidence="10" id="KW-0863">Zinc-finger</keyword>
<evidence type="ECO:0000256" key="2">
    <source>
        <dbReference type="ARBA" id="ARBA00007626"/>
    </source>
</evidence>
<evidence type="ECO:0000256" key="7">
    <source>
        <dbReference type="ARBA" id="ARBA00022694"/>
    </source>
</evidence>
<dbReference type="PROSITE" id="PS50103">
    <property type="entry name" value="ZF_C3H1"/>
    <property type="match status" value="1"/>
</dbReference>
<dbReference type="Gene3D" id="1.25.40.10">
    <property type="entry name" value="Tetratricopeptide repeat domain"/>
    <property type="match status" value="1"/>
</dbReference>
<evidence type="ECO:0000256" key="8">
    <source>
        <dbReference type="ARBA" id="ARBA00022737"/>
    </source>
</evidence>
<keyword evidence="10" id="KW-0479">Metal-binding</keyword>
<dbReference type="InterPro" id="IPR002885">
    <property type="entry name" value="PPR_rpt"/>
</dbReference>
<dbReference type="PANTHER" id="PTHR46128:SF211">
    <property type="entry name" value="PENTACOTRIPEPTIDE-REPEAT REGION OF PRORP DOMAIN-CONTAINING PROTEIN"/>
    <property type="match status" value="1"/>
</dbReference>
<feature type="compositionally biased region" description="Basic and acidic residues" evidence="11">
    <location>
        <begin position="26"/>
        <end position="55"/>
    </location>
</feature>
<keyword evidence="7" id="KW-0819">tRNA processing</keyword>
<evidence type="ECO:0000313" key="13">
    <source>
        <dbReference type="EMBL" id="CAD8318870.1"/>
    </source>
</evidence>
<feature type="domain" description="C3H1-type" evidence="12">
    <location>
        <begin position="296"/>
        <end position="323"/>
    </location>
</feature>
<dbReference type="PROSITE" id="PS51625">
    <property type="entry name" value="SAM_MT_TRMB"/>
    <property type="match status" value="1"/>
</dbReference>
<reference evidence="13" key="1">
    <citation type="submission" date="2021-01" db="EMBL/GenBank/DDBJ databases">
        <authorList>
            <person name="Corre E."/>
            <person name="Pelletier E."/>
            <person name="Niang G."/>
            <person name="Scheremetjew M."/>
            <person name="Finn R."/>
            <person name="Kale V."/>
            <person name="Holt S."/>
            <person name="Cochrane G."/>
            <person name="Meng A."/>
            <person name="Brown T."/>
            <person name="Cohen L."/>
        </authorList>
    </citation>
    <scope>NUCLEOTIDE SEQUENCE</scope>
    <source>
        <strain evidence="13">Clade-D-RCC2593</strain>
    </source>
</reference>
<dbReference type="GO" id="GO:0008176">
    <property type="term" value="F:tRNA (guanine(46)-N7)-methyltransferase activity"/>
    <property type="evidence" value="ECO:0007669"/>
    <property type="project" value="UniProtKB-EC"/>
</dbReference>
<comment type="similarity">
    <text evidence="2">Belongs to the PPR family. P subfamily.</text>
</comment>
<dbReference type="InterPro" id="IPR050872">
    <property type="entry name" value="PPR_P_subfamily"/>
</dbReference>
<evidence type="ECO:0000256" key="3">
    <source>
        <dbReference type="ARBA" id="ARBA00011977"/>
    </source>
</evidence>
<organism evidence="13">
    <name type="scientific">Ostreococcus mediterraneus</name>
    <dbReference type="NCBI Taxonomy" id="1486918"/>
    <lineage>
        <taxon>Eukaryota</taxon>
        <taxon>Viridiplantae</taxon>
        <taxon>Chlorophyta</taxon>
        <taxon>Mamiellophyceae</taxon>
        <taxon>Mamiellales</taxon>
        <taxon>Bathycoccaceae</taxon>
        <taxon>Ostreococcus</taxon>
    </lineage>
</organism>
<keyword evidence="6" id="KW-0949">S-adenosyl-L-methionine</keyword>
<dbReference type="Pfam" id="PF02390">
    <property type="entry name" value="Methyltransf_4"/>
    <property type="match status" value="1"/>
</dbReference>
<dbReference type="InterPro" id="IPR029063">
    <property type="entry name" value="SAM-dependent_MTases_sf"/>
</dbReference>
<keyword evidence="10" id="KW-0862">Zinc</keyword>
<dbReference type="Pfam" id="PF13041">
    <property type="entry name" value="PPR_2"/>
    <property type="match status" value="1"/>
</dbReference>
<dbReference type="GO" id="GO:0008270">
    <property type="term" value="F:zinc ion binding"/>
    <property type="evidence" value="ECO:0007669"/>
    <property type="project" value="UniProtKB-KW"/>
</dbReference>
<dbReference type="InterPro" id="IPR011990">
    <property type="entry name" value="TPR-like_helical_dom_sf"/>
</dbReference>
<feature type="zinc finger region" description="C3H1-type" evidence="10">
    <location>
        <begin position="296"/>
        <end position="323"/>
    </location>
</feature>
<dbReference type="InterPro" id="IPR000571">
    <property type="entry name" value="Znf_CCCH"/>
</dbReference>